<dbReference type="Gene3D" id="1.10.260.80">
    <property type="match status" value="1"/>
</dbReference>
<dbReference type="AlphaFoldDB" id="A0A1G4IT50"/>
<organism evidence="1 2">
    <name type="scientific">Lachancea dasiensis</name>
    <dbReference type="NCBI Taxonomy" id="1072105"/>
    <lineage>
        <taxon>Eukaryota</taxon>
        <taxon>Fungi</taxon>
        <taxon>Dikarya</taxon>
        <taxon>Ascomycota</taxon>
        <taxon>Saccharomycotina</taxon>
        <taxon>Saccharomycetes</taxon>
        <taxon>Saccharomycetales</taxon>
        <taxon>Saccharomycetaceae</taxon>
        <taxon>Lachancea</taxon>
    </lineage>
</organism>
<dbReference type="STRING" id="1266660.A0A1G4IT50"/>
<dbReference type="PANTHER" id="PTHR43885:SF1">
    <property type="entry name" value="SUPERFAMILY HYDROLASE, PUTATIVE (AFU_ORTHOLOGUE AFUA_4G13290)-RELATED"/>
    <property type="match status" value="1"/>
</dbReference>
<dbReference type="OrthoDB" id="426235at2759"/>
<dbReference type="SFLD" id="SFLDG01129">
    <property type="entry name" value="C1.5:_HAD__Beta-PGM__Phosphata"/>
    <property type="match status" value="1"/>
</dbReference>
<accession>A0A1G4IT50</accession>
<dbReference type="PANTHER" id="PTHR43885">
    <property type="entry name" value="HALOACID DEHALOGENASE-LIKE HYDROLASE"/>
    <property type="match status" value="1"/>
</dbReference>
<proteinExistence type="predicted"/>
<dbReference type="NCBIfam" id="TIGR01549">
    <property type="entry name" value="HAD-SF-IA-v1"/>
    <property type="match status" value="1"/>
</dbReference>
<dbReference type="NCBIfam" id="TIGR01509">
    <property type="entry name" value="HAD-SF-IA-v3"/>
    <property type="match status" value="1"/>
</dbReference>
<dbReference type="GO" id="GO:0033883">
    <property type="term" value="F:pyridoxal phosphatase activity"/>
    <property type="evidence" value="ECO:0007669"/>
    <property type="project" value="EnsemblFungi"/>
</dbReference>
<dbReference type="SUPFAM" id="SSF56784">
    <property type="entry name" value="HAD-like"/>
    <property type="match status" value="1"/>
</dbReference>
<dbReference type="Gene3D" id="3.40.50.1000">
    <property type="entry name" value="HAD superfamily/HAD-like"/>
    <property type="match status" value="1"/>
</dbReference>
<dbReference type="InterPro" id="IPR023214">
    <property type="entry name" value="HAD_sf"/>
</dbReference>
<keyword evidence="2" id="KW-1185">Reference proteome</keyword>
<dbReference type="CDD" id="cd07505">
    <property type="entry name" value="HAD_BPGM-like"/>
    <property type="match status" value="1"/>
</dbReference>
<gene>
    <name evidence="1" type="ORF">LADA_0B04060G</name>
</gene>
<dbReference type="SFLD" id="SFLDS00003">
    <property type="entry name" value="Haloacid_Dehalogenase"/>
    <property type="match status" value="1"/>
</dbReference>
<dbReference type="InterPro" id="IPR006439">
    <property type="entry name" value="HAD-SF_hydro_IA"/>
</dbReference>
<evidence type="ECO:0000313" key="2">
    <source>
        <dbReference type="Proteomes" id="UP000190274"/>
    </source>
</evidence>
<dbReference type="InterPro" id="IPR036412">
    <property type="entry name" value="HAD-like_sf"/>
</dbReference>
<protein>
    <submittedName>
        <fullName evidence="1">LADA_0B04060g1_1</fullName>
    </submittedName>
</protein>
<reference evidence="2" key="1">
    <citation type="submission" date="2016-03" db="EMBL/GenBank/DDBJ databases">
        <authorList>
            <person name="Devillers H."/>
        </authorList>
    </citation>
    <scope>NUCLEOTIDE SEQUENCE [LARGE SCALE GENOMIC DNA]</scope>
</reference>
<dbReference type="Pfam" id="PF00702">
    <property type="entry name" value="Hydrolase"/>
    <property type="match status" value="1"/>
</dbReference>
<dbReference type="Proteomes" id="UP000190274">
    <property type="component" value="Chromosome B"/>
</dbReference>
<name>A0A1G4IT50_9SACH</name>
<dbReference type="EMBL" id="LT598456">
    <property type="protein sequence ID" value="SCU79926.1"/>
    <property type="molecule type" value="Genomic_DNA"/>
</dbReference>
<sequence>MSSLMKLKPVLPTQLAVKAIVFDMDGTLCKPQKWMFTMREAIGLKDPQIDILTFVDSLPTASLREEANLNIKKVEALAMAEMEPQPGLMALMEFLTEHGVTTSICTRNLITPVRHLISNFIPVEHDRFLHILTRDFRPTKPNPDPLLHISERLNISPSNMIMVGDSYDDMECGASAGCATILVRNDSNGSLLETHGHLIDAVVTDLAEIIMLLNSGFERRGI</sequence>
<evidence type="ECO:0000313" key="1">
    <source>
        <dbReference type="EMBL" id="SCU79926.1"/>
    </source>
</evidence>